<dbReference type="EMBL" id="JACBZH010000001">
    <property type="protein sequence ID" value="NYH92803.1"/>
    <property type="molecule type" value="Genomic_DNA"/>
</dbReference>
<name>A0A852ZKQ9_9ACTN</name>
<dbReference type="RefSeq" id="WP_179790174.1">
    <property type="nucleotide sequence ID" value="NZ_BAAARR010000021.1"/>
</dbReference>
<evidence type="ECO:0000256" key="1">
    <source>
        <dbReference type="SAM" id="Phobius"/>
    </source>
</evidence>
<reference evidence="2 3" key="1">
    <citation type="submission" date="2020-07" db="EMBL/GenBank/DDBJ databases">
        <title>Sequencing the genomes of 1000 actinobacteria strains.</title>
        <authorList>
            <person name="Klenk H.-P."/>
        </authorList>
    </citation>
    <scope>NUCLEOTIDE SEQUENCE [LARGE SCALE GENOMIC DNA]</scope>
    <source>
        <strain evidence="2 3">DSM 18448</strain>
    </source>
</reference>
<accession>A0A852ZKQ9</accession>
<keyword evidence="1" id="KW-1133">Transmembrane helix</keyword>
<dbReference type="Proteomes" id="UP000579605">
    <property type="component" value="Unassembled WGS sequence"/>
</dbReference>
<proteinExistence type="predicted"/>
<keyword evidence="1" id="KW-0812">Transmembrane</keyword>
<gene>
    <name evidence="2" type="ORF">F4554_005441</name>
</gene>
<dbReference type="AlphaFoldDB" id="A0A852ZKQ9"/>
<evidence type="ECO:0000313" key="3">
    <source>
        <dbReference type="Proteomes" id="UP000579605"/>
    </source>
</evidence>
<organism evidence="2 3">
    <name type="scientific">Actinopolymorpha rutila</name>
    <dbReference type="NCBI Taxonomy" id="446787"/>
    <lineage>
        <taxon>Bacteria</taxon>
        <taxon>Bacillati</taxon>
        <taxon>Actinomycetota</taxon>
        <taxon>Actinomycetes</taxon>
        <taxon>Propionibacteriales</taxon>
        <taxon>Actinopolymorphaceae</taxon>
        <taxon>Actinopolymorpha</taxon>
    </lineage>
</organism>
<protein>
    <submittedName>
        <fullName evidence="2">Uncharacterized protein</fullName>
    </submittedName>
</protein>
<evidence type="ECO:0000313" key="2">
    <source>
        <dbReference type="EMBL" id="NYH92803.1"/>
    </source>
</evidence>
<sequence>MLALVALALVLVVVALGIGKLLNRRVPTWLLVVVALALAPVILYVVTRPHSA</sequence>
<comment type="caution">
    <text evidence="2">The sequence shown here is derived from an EMBL/GenBank/DDBJ whole genome shotgun (WGS) entry which is preliminary data.</text>
</comment>
<keyword evidence="3" id="KW-1185">Reference proteome</keyword>
<keyword evidence="1" id="KW-0472">Membrane</keyword>
<feature type="transmembrane region" description="Helical" evidence="1">
    <location>
        <begin position="27"/>
        <end position="46"/>
    </location>
</feature>